<feature type="transmembrane region" description="Helical" evidence="1">
    <location>
        <begin position="20"/>
        <end position="40"/>
    </location>
</feature>
<evidence type="ECO:0000313" key="3">
    <source>
        <dbReference type="Proteomes" id="UP000026962"/>
    </source>
</evidence>
<reference evidence="2" key="2">
    <citation type="submission" date="2018-05" db="EMBL/GenBank/DDBJ databases">
        <title>OpunRS2 (Oryza punctata Reference Sequence Version 2).</title>
        <authorList>
            <person name="Zhang J."/>
            <person name="Kudrna D."/>
            <person name="Lee S."/>
            <person name="Talag J."/>
            <person name="Welchert J."/>
            <person name="Wing R.A."/>
        </authorList>
    </citation>
    <scope>NUCLEOTIDE SEQUENCE [LARGE SCALE GENOMIC DNA]</scope>
</reference>
<dbReference type="EnsemblPlants" id="OPUNC02G08590.6">
    <property type="protein sequence ID" value="OPUNC02G08590.6"/>
    <property type="gene ID" value="OPUNC02G08590"/>
</dbReference>
<accession>A0A0E0JXN4</accession>
<keyword evidence="1" id="KW-0472">Membrane</keyword>
<sequence>MWHLGSGFSSPLSPLVLTRRWWPLTFLSLLLLLCCCCYFQPPGRWVTEELKMSGAALVAIAASIGNLLQGWDNATIADWLFGGLCTSIVDVEAGF</sequence>
<proteinExistence type="predicted"/>
<dbReference type="AlphaFoldDB" id="A0A0E0JXN4"/>
<dbReference type="Gramene" id="OPUNC02G08590.6">
    <property type="protein sequence ID" value="OPUNC02G08590.6"/>
    <property type="gene ID" value="OPUNC02G08590"/>
</dbReference>
<dbReference type="HOGENOM" id="CLU_2376487_0_0_1"/>
<protein>
    <submittedName>
        <fullName evidence="2">Uncharacterized protein</fullName>
    </submittedName>
</protein>
<name>A0A0E0JXN4_ORYPU</name>
<reference evidence="2" key="1">
    <citation type="submission" date="2015-04" db="UniProtKB">
        <authorList>
            <consortium name="EnsemblPlants"/>
        </authorList>
    </citation>
    <scope>IDENTIFICATION</scope>
</reference>
<keyword evidence="1" id="KW-0812">Transmembrane</keyword>
<evidence type="ECO:0000313" key="2">
    <source>
        <dbReference type="EnsemblPlants" id="OPUNC02G08590.6"/>
    </source>
</evidence>
<organism evidence="2">
    <name type="scientific">Oryza punctata</name>
    <name type="common">Red rice</name>
    <dbReference type="NCBI Taxonomy" id="4537"/>
    <lineage>
        <taxon>Eukaryota</taxon>
        <taxon>Viridiplantae</taxon>
        <taxon>Streptophyta</taxon>
        <taxon>Embryophyta</taxon>
        <taxon>Tracheophyta</taxon>
        <taxon>Spermatophyta</taxon>
        <taxon>Magnoliopsida</taxon>
        <taxon>Liliopsida</taxon>
        <taxon>Poales</taxon>
        <taxon>Poaceae</taxon>
        <taxon>BOP clade</taxon>
        <taxon>Oryzoideae</taxon>
        <taxon>Oryzeae</taxon>
        <taxon>Oryzinae</taxon>
        <taxon>Oryza</taxon>
    </lineage>
</organism>
<keyword evidence="3" id="KW-1185">Reference proteome</keyword>
<evidence type="ECO:0000256" key="1">
    <source>
        <dbReference type="SAM" id="Phobius"/>
    </source>
</evidence>
<dbReference type="Proteomes" id="UP000026962">
    <property type="component" value="Chromosome 2"/>
</dbReference>
<feature type="transmembrane region" description="Helical" evidence="1">
    <location>
        <begin position="52"/>
        <end position="71"/>
    </location>
</feature>
<keyword evidence="1" id="KW-1133">Transmembrane helix</keyword>